<dbReference type="InterPro" id="IPR036390">
    <property type="entry name" value="WH_DNA-bd_sf"/>
</dbReference>
<sequence>MCGIVQTAYADMKIFGRPGRSHEAGRHEGLQSADVTRALLASGIFSKTDPRAVSVWANQMAPVHLPPGHVMVEDGNFGGCLHVIICGKVKVCHRRTRGCEIVLNILGPSDMLGVITLFSAGSEYVTATTLTEVTAVPIERDQFCGWMAEHPEVACQMLRLMARWTKTMTDCLVDFVSEDAQVRLASRLLALRKRFGLQDGDAVRVVHNLTPGDLSLLVGIAPETIGETLHDFEERGWIRLEDDSVVIVDAQALMSVRPLGVSEVCGV</sequence>
<dbReference type="Pfam" id="PF00027">
    <property type="entry name" value="cNMP_binding"/>
    <property type="match status" value="1"/>
</dbReference>
<feature type="domain" description="Cyclic nucleotide-binding" evidence="4">
    <location>
        <begin position="44"/>
        <end position="143"/>
    </location>
</feature>
<dbReference type="InterPro" id="IPR014710">
    <property type="entry name" value="RmlC-like_jellyroll"/>
</dbReference>
<keyword evidence="1" id="KW-0805">Transcription regulation</keyword>
<keyword evidence="3" id="KW-0804">Transcription</keyword>
<dbReference type="KEGG" id="mmal:CKJ54_19345"/>
<dbReference type="Pfam" id="PF13545">
    <property type="entry name" value="HTH_Crp_2"/>
    <property type="match status" value="1"/>
</dbReference>
<evidence type="ECO:0000256" key="2">
    <source>
        <dbReference type="ARBA" id="ARBA00023125"/>
    </source>
</evidence>
<dbReference type="Proteomes" id="UP000216246">
    <property type="component" value="Chromosome"/>
</dbReference>
<organism evidence="6 7">
    <name type="scientific">Mycobacterium marseillense</name>
    <dbReference type="NCBI Taxonomy" id="701042"/>
    <lineage>
        <taxon>Bacteria</taxon>
        <taxon>Bacillati</taxon>
        <taxon>Actinomycetota</taxon>
        <taxon>Actinomycetes</taxon>
        <taxon>Mycobacteriales</taxon>
        <taxon>Mycobacteriaceae</taxon>
        <taxon>Mycobacterium</taxon>
        <taxon>Mycobacterium avium complex (MAC)</taxon>
    </lineage>
</organism>
<dbReference type="InterPro" id="IPR012318">
    <property type="entry name" value="HTH_CRP"/>
</dbReference>
<evidence type="ECO:0000259" key="5">
    <source>
        <dbReference type="PROSITE" id="PS51063"/>
    </source>
</evidence>
<gene>
    <name evidence="6" type="ORF">CKJ54_19345</name>
</gene>
<evidence type="ECO:0000313" key="6">
    <source>
        <dbReference type="EMBL" id="ASW91777.1"/>
    </source>
</evidence>
<dbReference type="Gene3D" id="2.60.120.10">
    <property type="entry name" value="Jelly Rolls"/>
    <property type="match status" value="1"/>
</dbReference>
<dbReference type="InterPro" id="IPR036388">
    <property type="entry name" value="WH-like_DNA-bd_sf"/>
</dbReference>
<dbReference type="GO" id="GO:0003677">
    <property type="term" value="F:DNA binding"/>
    <property type="evidence" value="ECO:0007669"/>
    <property type="project" value="UniProtKB-KW"/>
</dbReference>
<dbReference type="SUPFAM" id="SSF46785">
    <property type="entry name" value="Winged helix' DNA-binding domain"/>
    <property type="match status" value="1"/>
</dbReference>
<dbReference type="InterPro" id="IPR000595">
    <property type="entry name" value="cNMP-bd_dom"/>
</dbReference>
<dbReference type="SMART" id="SM00419">
    <property type="entry name" value="HTH_CRP"/>
    <property type="match status" value="1"/>
</dbReference>
<accession>A0AAC9YM21</accession>
<dbReference type="InterPro" id="IPR018490">
    <property type="entry name" value="cNMP-bd_dom_sf"/>
</dbReference>
<keyword evidence="2" id="KW-0238">DNA-binding</keyword>
<evidence type="ECO:0000256" key="1">
    <source>
        <dbReference type="ARBA" id="ARBA00023015"/>
    </source>
</evidence>
<dbReference type="SMART" id="SM00100">
    <property type="entry name" value="cNMP"/>
    <property type="match status" value="1"/>
</dbReference>
<evidence type="ECO:0000256" key="3">
    <source>
        <dbReference type="ARBA" id="ARBA00023163"/>
    </source>
</evidence>
<dbReference type="SUPFAM" id="SSF51206">
    <property type="entry name" value="cAMP-binding domain-like"/>
    <property type="match status" value="1"/>
</dbReference>
<reference evidence="6 7" key="1">
    <citation type="submission" date="2017-08" db="EMBL/GenBank/DDBJ databases">
        <title>Phylogentic analysis of Mycobacterium avium complex whole genomes.</title>
        <authorList>
            <person name="Caverly L.J."/>
            <person name="Spilker T."/>
            <person name="LiPuma J."/>
        </authorList>
    </citation>
    <scope>NUCLEOTIDE SEQUENCE [LARGE SCALE GENOMIC DNA]</scope>
    <source>
        <strain evidence="6 7">FLAC0026</strain>
    </source>
</reference>
<protein>
    <submittedName>
        <fullName evidence="6">Crp/Fnr family transcriptional regulator</fullName>
    </submittedName>
</protein>
<feature type="domain" description="HTH crp-type" evidence="5">
    <location>
        <begin position="178"/>
        <end position="251"/>
    </location>
</feature>
<evidence type="ECO:0000313" key="7">
    <source>
        <dbReference type="Proteomes" id="UP000216246"/>
    </source>
</evidence>
<dbReference type="Gene3D" id="1.10.10.10">
    <property type="entry name" value="Winged helix-like DNA-binding domain superfamily/Winged helix DNA-binding domain"/>
    <property type="match status" value="1"/>
</dbReference>
<dbReference type="CDD" id="cd00038">
    <property type="entry name" value="CAP_ED"/>
    <property type="match status" value="1"/>
</dbReference>
<dbReference type="PROSITE" id="PS50042">
    <property type="entry name" value="CNMP_BINDING_3"/>
    <property type="match status" value="1"/>
</dbReference>
<dbReference type="PANTHER" id="PTHR24567">
    <property type="entry name" value="CRP FAMILY TRANSCRIPTIONAL REGULATORY PROTEIN"/>
    <property type="match status" value="1"/>
</dbReference>
<dbReference type="EMBL" id="CP023147">
    <property type="protein sequence ID" value="ASW91777.1"/>
    <property type="molecule type" value="Genomic_DNA"/>
</dbReference>
<evidence type="ECO:0000259" key="4">
    <source>
        <dbReference type="PROSITE" id="PS50042"/>
    </source>
</evidence>
<dbReference type="AlphaFoldDB" id="A0AAC9YM21"/>
<dbReference type="GO" id="GO:0005829">
    <property type="term" value="C:cytosol"/>
    <property type="evidence" value="ECO:0007669"/>
    <property type="project" value="TreeGrafter"/>
</dbReference>
<dbReference type="InterPro" id="IPR050397">
    <property type="entry name" value="Env_Response_Regulators"/>
</dbReference>
<dbReference type="PROSITE" id="PS51063">
    <property type="entry name" value="HTH_CRP_2"/>
    <property type="match status" value="1"/>
</dbReference>
<name>A0AAC9YM21_9MYCO</name>
<dbReference type="PANTHER" id="PTHR24567:SF74">
    <property type="entry name" value="HTH-TYPE TRANSCRIPTIONAL REGULATOR ARCR"/>
    <property type="match status" value="1"/>
</dbReference>
<dbReference type="GO" id="GO:0003700">
    <property type="term" value="F:DNA-binding transcription factor activity"/>
    <property type="evidence" value="ECO:0007669"/>
    <property type="project" value="TreeGrafter"/>
</dbReference>
<proteinExistence type="predicted"/>